<organism evidence="1 2">
    <name type="scientific">Aspergillus steynii IBT 23096</name>
    <dbReference type="NCBI Taxonomy" id="1392250"/>
    <lineage>
        <taxon>Eukaryota</taxon>
        <taxon>Fungi</taxon>
        <taxon>Dikarya</taxon>
        <taxon>Ascomycota</taxon>
        <taxon>Pezizomycotina</taxon>
        <taxon>Eurotiomycetes</taxon>
        <taxon>Eurotiomycetidae</taxon>
        <taxon>Eurotiales</taxon>
        <taxon>Aspergillaceae</taxon>
        <taxon>Aspergillus</taxon>
        <taxon>Aspergillus subgen. Circumdati</taxon>
    </lineage>
</organism>
<gene>
    <name evidence="1" type="ORF">P170DRAFT_433488</name>
</gene>
<dbReference type="STRING" id="1392250.A0A2I2GFA1"/>
<dbReference type="OrthoDB" id="4436899at2759"/>
<dbReference type="GeneID" id="36556199"/>
<protein>
    <submittedName>
        <fullName evidence="1">Uncharacterized protein</fullName>
    </submittedName>
</protein>
<dbReference type="RefSeq" id="XP_024706858.1">
    <property type="nucleotide sequence ID" value="XM_024848500.1"/>
</dbReference>
<name>A0A2I2GFA1_9EURO</name>
<comment type="caution">
    <text evidence="1">The sequence shown here is derived from an EMBL/GenBank/DDBJ whole genome shotgun (WGS) entry which is preliminary data.</text>
</comment>
<dbReference type="Proteomes" id="UP000234275">
    <property type="component" value="Unassembled WGS sequence"/>
</dbReference>
<evidence type="ECO:0000313" key="2">
    <source>
        <dbReference type="Proteomes" id="UP000234275"/>
    </source>
</evidence>
<keyword evidence="2" id="KW-1185">Reference proteome</keyword>
<sequence>MPSSDRARRALLALWDSVIQTKTNWDIGKITASDLSQIKVKWDTFPLDHKPGSYMCASPPVLFCPLPQTVLDTHPVKEEPGFIEYAPSTRGQGPAGLPWSPLNCATNVERYLSGWLSHFSRVGFPKPPREGETMTRLSLVCDVGWEQITFPDPLLLKNGLGGKIIGQQRLYEGFAWQWPEEENGLPKFPHIVASVRLNCDVHEDTITLVELTFLINVMKSRASQPDISEQEAELWHEGVFREKDMQNRPPVFPRETRFPILVVSLVGPQHGRMLYACMDKGVMSIRQSRLYSFEKKDTEILDLFTRWLLSTPIAEGDG</sequence>
<evidence type="ECO:0000313" key="1">
    <source>
        <dbReference type="EMBL" id="PLB51556.1"/>
    </source>
</evidence>
<dbReference type="EMBL" id="MSFO01000002">
    <property type="protein sequence ID" value="PLB51556.1"/>
    <property type="molecule type" value="Genomic_DNA"/>
</dbReference>
<proteinExistence type="predicted"/>
<dbReference type="AlphaFoldDB" id="A0A2I2GFA1"/>
<accession>A0A2I2GFA1</accession>
<reference evidence="1 2" key="1">
    <citation type="submission" date="2016-12" db="EMBL/GenBank/DDBJ databases">
        <title>The genomes of Aspergillus section Nigri reveals drivers in fungal speciation.</title>
        <authorList>
            <consortium name="DOE Joint Genome Institute"/>
            <person name="Vesth T.C."/>
            <person name="Nybo J."/>
            <person name="Theobald S."/>
            <person name="Brandl J."/>
            <person name="Frisvad J.C."/>
            <person name="Nielsen K.F."/>
            <person name="Lyhne E.K."/>
            <person name="Kogle M.E."/>
            <person name="Kuo A."/>
            <person name="Riley R."/>
            <person name="Clum A."/>
            <person name="Nolan M."/>
            <person name="Lipzen A."/>
            <person name="Salamov A."/>
            <person name="Henrissat B."/>
            <person name="Wiebenga A."/>
            <person name="De Vries R.P."/>
            <person name="Grigoriev I.V."/>
            <person name="Mortensen U.H."/>
            <person name="Andersen M.R."/>
            <person name="Baker S.E."/>
        </authorList>
    </citation>
    <scope>NUCLEOTIDE SEQUENCE [LARGE SCALE GENOMIC DNA]</scope>
    <source>
        <strain evidence="1 2">IBT 23096</strain>
    </source>
</reference>
<dbReference type="VEuPathDB" id="FungiDB:P170DRAFT_433488"/>